<dbReference type="SUPFAM" id="SSF48452">
    <property type="entry name" value="TPR-like"/>
    <property type="match status" value="1"/>
</dbReference>
<keyword evidence="6" id="KW-1185">Reference proteome</keyword>
<dbReference type="Proteomes" id="UP000326169">
    <property type="component" value="Unassembled WGS sequence"/>
</dbReference>
<protein>
    <submittedName>
        <fullName evidence="5">TPR domain protein</fullName>
    </submittedName>
</protein>
<feature type="repeat" description="TPR" evidence="3">
    <location>
        <begin position="126"/>
        <end position="159"/>
    </location>
</feature>
<dbReference type="PANTHER" id="PTHR44858">
    <property type="entry name" value="TETRATRICOPEPTIDE REPEAT PROTEIN 6"/>
    <property type="match status" value="1"/>
</dbReference>
<keyword evidence="2 3" id="KW-0802">TPR repeat</keyword>
<dbReference type="InterPro" id="IPR050498">
    <property type="entry name" value="Ycf3"/>
</dbReference>
<evidence type="ECO:0000256" key="4">
    <source>
        <dbReference type="SAM" id="Phobius"/>
    </source>
</evidence>
<dbReference type="SMART" id="SM00028">
    <property type="entry name" value="TPR"/>
    <property type="match status" value="3"/>
</dbReference>
<feature type="repeat" description="TPR" evidence="3">
    <location>
        <begin position="52"/>
        <end position="85"/>
    </location>
</feature>
<feature type="transmembrane region" description="Helical" evidence="4">
    <location>
        <begin position="6"/>
        <end position="29"/>
    </location>
</feature>
<dbReference type="PROSITE" id="PS50293">
    <property type="entry name" value="TPR_REGION"/>
    <property type="match status" value="1"/>
</dbReference>
<keyword evidence="1" id="KW-0677">Repeat</keyword>
<evidence type="ECO:0000313" key="5">
    <source>
        <dbReference type="EMBL" id="GCE94052.1"/>
    </source>
</evidence>
<dbReference type="Pfam" id="PF13414">
    <property type="entry name" value="TPR_11"/>
    <property type="match status" value="1"/>
</dbReference>
<dbReference type="Pfam" id="PF13181">
    <property type="entry name" value="TPR_8"/>
    <property type="match status" value="1"/>
</dbReference>
<keyword evidence="4" id="KW-0472">Membrane</keyword>
<reference evidence="5 6" key="1">
    <citation type="journal article" date="2019" name="J Genomics">
        <title>The Draft Genome of a Hydrogen-producing Cyanobacterium, Arthrospira platensis NIES-46.</title>
        <authorList>
            <person name="Suzuki S."/>
            <person name="Yamaguchi H."/>
            <person name="Kawachi M."/>
        </authorList>
    </citation>
    <scope>NUCLEOTIDE SEQUENCE [LARGE SCALE GENOMIC DNA]</scope>
    <source>
        <strain evidence="5 6">NIES-46</strain>
    </source>
</reference>
<dbReference type="PANTHER" id="PTHR44858:SF1">
    <property type="entry name" value="UDP-N-ACETYLGLUCOSAMINE--PEPTIDE N-ACETYLGLUCOSAMINYLTRANSFERASE SPINDLY-RELATED"/>
    <property type="match status" value="1"/>
</dbReference>
<dbReference type="RefSeq" id="WP_014277170.1">
    <property type="nucleotide sequence ID" value="NZ_BIMW01000089.1"/>
</dbReference>
<dbReference type="InterPro" id="IPR019734">
    <property type="entry name" value="TPR_rpt"/>
</dbReference>
<evidence type="ECO:0000313" key="6">
    <source>
        <dbReference type="Proteomes" id="UP000326169"/>
    </source>
</evidence>
<keyword evidence="4" id="KW-0812">Transmembrane</keyword>
<name>A0A5M3T606_LIMPL</name>
<comment type="caution">
    <text evidence="5">The sequence shown here is derived from an EMBL/GenBank/DDBJ whole genome shotgun (WGS) entry which is preliminary data.</text>
</comment>
<dbReference type="PROSITE" id="PS50005">
    <property type="entry name" value="TPR"/>
    <property type="match status" value="3"/>
</dbReference>
<feature type="repeat" description="TPR" evidence="3">
    <location>
        <begin position="92"/>
        <end position="125"/>
    </location>
</feature>
<accession>A0A5M3T606</accession>
<organism evidence="5 6">
    <name type="scientific">Limnospira platensis NIES-46</name>
    <dbReference type="NCBI Taxonomy" id="1236695"/>
    <lineage>
        <taxon>Bacteria</taxon>
        <taxon>Bacillati</taxon>
        <taxon>Cyanobacteriota</taxon>
        <taxon>Cyanophyceae</taxon>
        <taxon>Oscillatoriophycideae</taxon>
        <taxon>Oscillatoriales</taxon>
        <taxon>Sirenicapillariaceae</taxon>
        <taxon>Limnospira</taxon>
    </lineage>
</organism>
<keyword evidence="4" id="KW-1133">Transmembrane helix</keyword>
<evidence type="ECO:0000256" key="2">
    <source>
        <dbReference type="ARBA" id="ARBA00022803"/>
    </source>
</evidence>
<sequence length="182" mass="20690">MDSNLAVVYLVLLLVFLSGSGFFIVRQIFRTREVESKMSQLQQQLSQGQGTAQEYYKLGCIYNDKNLYSQAIAVLQKALKAVEEQEPPENIAMIYNALGYAHFAKEEYDIAIRNYKEALKLTPEYATACNNLGYAYERKKLTSQALEAYEKSLSLEPNNQIAQRRAESLRKRLGIPTSETAQ</sequence>
<gene>
    <name evidence="5" type="primary">ycf37</name>
    <name evidence="5" type="ORF">NIES46_21040</name>
</gene>
<proteinExistence type="predicted"/>
<dbReference type="EMBL" id="BIMW01000089">
    <property type="protein sequence ID" value="GCE94052.1"/>
    <property type="molecule type" value="Genomic_DNA"/>
</dbReference>
<evidence type="ECO:0000256" key="3">
    <source>
        <dbReference type="PROSITE-ProRule" id="PRU00339"/>
    </source>
</evidence>
<dbReference type="GeneID" id="301682960"/>
<evidence type="ECO:0000256" key="1">
    <source>
        <dbReference type="ARBA" id="ARBA00022737"/>
    </source>
</evidence>
<dbReference type="Gene3D" id="1.25.40.10">
    <property type="entry name" value="Tetratricopeptide repeat domain"/>
    <property type="match status" value="1"/>
</dbReference>
<dbReference type="InterPro" id="IPR011990">
    <property type="entry name" value="TPR-like_helical_dom_sf"/>
</dbReference>